<dbReference type="AlphaFoldDB" id="U6MQM5"/>
<dbReference type="GeneID" id="25475723"/>
<keyword evidence="2" id="KW-1185">Reference proteome</keyword>
<accession>U6MQM5</accession>
<dbReference type="OrthoDB" id="10278605at2759"/>
<organism evidence="1 2">
    <name type="scientific">Eimeria necatrix</name>
    <dbReference type="NCBI Taxonomy" id="51315"/>
    <lineage>
        <taxon>Eukaryota</taxon>
        <taxon>Sar</taxon>
        <taxon>Alveolata</taxon>
        <taxon>Apicomplexa</taxon>
        <taxon>Conoidasida</taxon>
        <taxon>Coccidia</taxon>
        <taxon>Eucoccidiorida</taxon>
        <taxon>Eimeriorina</taxon>
        <taxon>Eimeriidae</taxon>
        <taxon>Eimeria</taxon>
    </lineage>
</organism>
<proteinExistence type="predicted"/>
<sequence length="85" mass="9577">MDVPDNSETLDSHHAQAPYYQHASERIENLQKVAKIWGKYGTELCAEVGCTWINVTTAPFLMDSILDTANLIEAAQRTLQEQLNK</sequence>
<dbReference type="VEuPathDB" id="ToxoDB:ENH_00055800"/>
<gene>
    <name evidence="1" type="ORF">ENH_00055800</name>
</gene>
<dbReference type="EMBL" id="HG722886">
    <property type="protein sequence ID" value="CDJ63960.1"/>
    <property type="molecule type" value="Genomic_DNA"/>
</dbReference>
<dbReference type="Proteomes" id="UP000030754">
    <property type="component" value="Unassembled WGS sequence"/>
</dbReference>
<protein>
    <submittedName>
        <fullName evidence="1">Uncharacterized protein</fullName>
    </submittedName>
</protein>
<evidence type="ECO:0000313" key="1">
    <source>
        <dbReference type="EMBL" id="CDJ63960.1"/>
    </source>
</evidence>
<reference evidence="1" key="2">
    <citation type="submission" date="2013-10" db="EMBL/GenBank/DDBJ databases">
        <authorList>
            <person name="Aslett M."/>
        </authorList>
    </citation>
    <scope>NUCLEOTIDE SEQUENCE [LARGE SCALE GENOMIC DNA]</scope>
    <source>
        <strain evidence="1">Houghton</strain>
    </source>
</reference>
<evidence type="ECO:0000313" key="2">
    <source>
        <dbReference type="Proteomes" id="UP000030754"/>
    </source>
</evidence>
<dbReference type="RefSeq" id="XP_013439285.1">
    <property type="nucleotide sequence ID" value="XM_013583831.1"/>
</dbReference>
<reference evidence="1" key="1">
    <citation type="submission" date="2013-10" db="EMBL/GenBank/DDBJ databases">
        <title>Genomic analysis of the causative agents of coccidiosis in chickens.</title>
        <authorList>
            <person name="Reid A.J."/>
            <person name="Blake D."/>
            <person name="Billington K."/>
            <person name="Browne H."/>
            <person name="Dunn M."/>
            <person name="Hung S."/>
            <person name="Kawahara F."/>
            <person name="Miranda-Saavedra D."/>
            <person name="Mourier T."/>
            <person name="Nagra H."/>
            <person name="Otto T.D."/>
            <person name="Rawlings N."/>
            <person name="Sanchez A."/>
            <person name="Sanders M."/>
            <person name="Subramaniam C."/>
            <person name="Tay Y."/>
            <person name="Dear P."/>
            <person name="Doerig C."/>
            <person name="Gruber A."/>
            <person name="Parkinson J."/>
            <person name="Shirley M."/>
            <person name="Wan K.L."/>
            <person name="Berriman M."/>
            <person name="Tomley F."/>
            <person name="Pain A."/>
        </authorList>
    </citation>
    <scope>NUCLEOTIDE SEQUENCE [LARGE SCALE GENOMIC DNA]</scope>
    <source>
        <strain evidence="1">Houghton</strain>
    </source>
</reference>
<name>U6MQM5_9EIME</name>